<dbReference type="Proteomes" id="UP000627838">
    <property type="component" value="Unassembled WGS sequence"/>
</dbReference>
<sequence length="246" mass="27042">MIAQQQSLKDFAAAMSNFFARTHRRPTWRERGRKEGFRVVAIKPDDARRSSRKTAEVKVPKVGWVRFRWSCPIPEEVKSFRITRDAAGRRRIAFTAIPEPITTPVTGEAVGVDRGVSVSTATRSARGTADEPGRNVRAKTGLNRSALAAGWGALVRRLEQKAPGRVVKVRPAYTSQTCNACGHRAPENRKSRAVFRCTACGHQANTDVNAARNIRDSAPGRGVAAREGPRITGSRHREPLPVLLST</sequence>
<dbReference type="Pfam" id="PF07282">
    <property type="entry name" value="Cas12f1-like_TNB"/>
    <property type="match status" value="1"/>
</dbReference>
<evidence type="ECO:0000259" key="3">
    <source>
        <dbReference type="Pfam" id="PF07282"/>
    </source>
</evidence>
<dbReference type="EMBL" id="JADBDZ010000001">
    <property type="protein sequence ID" value="MBE1534492.1"/>
    <property type="molecule type" value="Genomic_DNA"/>
</dbReference>
<feature type="domain" description="Cas12f1-like TNB" evidence="3">
    <location>
        <begin position="151"/>
        <end position="214"/>
    </location>
</feature>
<keyword evidence="1" id="KW-0238">DNA-binding</keyword>
<evidence type="ECO:0000313" key="4">
    <source>
        <dbReference type="EMBL" id="MBE1534492.1"/>
    </source>
</evidence>
<feature type="region of interest" description="Disordered" evidence="2">
    <location>
        <begin position="219"/>
        <end position="246"/>
    </location>
</feature>
<keyword evidence="5" id="KW-1185">Reference proteome</keyword>
<protein>
    <submittedName>
        <fullName evidence="4">Transposase</fullName>
    </submittedName>
</protein>
<organism evidence="4 5">
    <name type="scientific">Actinomadura algeriensis</name>
    <dbReference type="NCBI Taxonomy" id="1679523"/>
    <lineage>
        <taxon>Bacteria</taxon>
        <taxon>Bacillati</taxon>
        <taxon>Actinomycetota</taxon>
        <taxon>Actinomycetes</taxon>
        <taxon>Streptosporangiales</taxon>
        <taxon>Thermomonosporaceae</taxon>
        <taxon>Actinomadura</taxon>
    </lineage>
</organism>
<evidence type="ECO:0000256" key="1">
    <source>
        <dbReference type="ARBA" id="ARBA00023125"/>
    </source>
</evidence>
<evidence type="ECO:0000256" key="2">
    <source>
        <dbReference type="SAM" id="MobiDB-lite"/>
    </source>
</evidence>
<name>A0ABR9JVB4_9ACTN</name>
<comment type="caution">
    <text evidence="4">The sequence shown here is derived from an EMBL/GenBank/DDBJ whole genome shotgun (WGS) entry which is preliminary data.</text>
</comment>
<reference evidence="4 5" key="1">
    <citation type="submission" date="2020-10" db="EMBL/GenBank/DDBJ databases">
        <title>Sequencing the genomes of 1000 actinobacteria strains.</title>
        <authorList>
            <person name="Klenk H.-P."/>
        </authorList>
    </citation>
    <scope>NUCLEOTIDE SEQUENCE [LARGE SCALE GENOMIC DNA]</scope>
    <source>
        <strain evidence="4 5">DSM 46744</strain>
    </source>
</reference>
<gene>
    <name evidence="4" type="ORF">H4W34_004325</name>
</gene>
<dbReference type="RefSeq" id="WP_318784248.1">
    <property type="nucleotide sequence ID" value="NZ_JADBDZ010000001.1"/>
</dbReference>
<evidence type="ECO:0000313" key="5">
    <source>
        <dbReference type="Proteomes" id="UP000627838"/>
    </source>
</evidence>
<dbReference type="InterPro" id="IPR010095">
    <property type="entry name" value="Cas12f1-like_TNB"/>
</dbReference>
<proteinExistence type="predicted"/>
<accession>A0ABR9JVB4</accession>